<name>A0AA39V6S9_9LECA</name>
<proteinExistence type="predicted"/>
<comment type="caution">
    <text evidence="2">The sequence shown here is derived from an EMBL/GenBank/DDBJ whole genome shotgun (WGS) entry which is preliminary data.</text>
</comment>
<dbReference type="InterPro" id="IPR036188">
    <property type="entry name" value="FAD/NAD-bd_sf"/>
</dbReference>
<dbReference type="Gene3D" id="3.50.50.60">
    <property type="entry name" value="FAD/NAD(P)-binding domain"/>
    <property type="match status" value="1"/>
</dbReference>
<dbReference type="Pfam" id="PF12831">
    <property type="entry name" value="FAD_oxidored"/>
    <property type="match status" value="1"/>
</dbReference>
<dbReference type="SUPFAM" id="SSF51905">
    <property type="entry name" value="FAD/NAD(P)-binding domain"/>
    <property type="match status" value="1"/>
</dbReference>
<organism evidence="2 3">
    <name type="scientific">Cladonia borealis</name>
    <dbReference type="NCBI Taxonomy" id="184061"/>
    <lineage>
        <taxon>Eukaryota</taxon>
        <taxon>Fungi</taxon>
        <taxon>Dikarya</taxon>
        <taxon>Ascomycota</taxon>
        <taxon>Pezizomycotina</taxon>
        <taxon>Lecanoromycetes</taxon>
        <taxon>OSLEUM clade</taxon>
        <taxon>Lecanoromycetidae</taxon>
        <taxon>Lecanorales</taxon>
        <taxon>Lecanorineae</taxon>
        <taxon>Cladoniaceae</taxon>
        <taxon>Cladonia</taxon>
    </lineage>
</organism>
<keyword evidence="1" id="KW-0732">Signal</keyword>
<keyword evidence="3" id="KW-1185">Reference proteome</keyword>
<accession>A0AA39V6S9</accession>
<feature type="signal peptide" evidence="1">
    <location>
        <begin position="1"/>
        <end position="22"/>
    </location>
</feature>
<dbReference type="AlphaFoldDB" id="A0AA39V6S9"/>
<gene>
    <name evidence="2" type="ORF">JMJ35_009016</name>
</gene>
<evidence type="ECO:0000313" key="3">
    <source>
        <dbReference type="Proteomes" id="UP001166286"/>
    </source>
</evidence>
<protein>
    <submittedName>
        <fullName evidence="2">Uncharacterized protein</fullName>
    </submittedName>
</protein>
<evidence type="ECO:0000256" key="1">
    <source>
        <dbReference type="SAM" id="SignalP"/>
    </source>
</evidence>
<dbReference type="EMBL" id="JAFEKC020000020">
    <property type="protein sequence ID" value="KAK0508740.1"/>
    <property type="molecule type" value="Genomic_DNA"/>
</dbReference>
<evidence type="ECO:0000313" key="2">
    <source>
        <dbReference type="EMBL" id="KAK0508740.1"/>
    </source>
</evidence>
<reference evidence="2" key="1">
    <citation type="submission" date="2023-03" db="EMBL/GenBank/DDBJ databases">
        <title>Complete genome of Cladonia borealis.</title>
        <authorList>
            <person name="Park H."/>
        </authorList>
    </citation>
    <scope>NUCLEOTIDE SEQUENCE</scope>
    <source>
        <strain evidence="2">ANT050790</strain>
    </source>
</reference>
<dbReference type="Proteomes" id="UP001166286">
    <property type="component" value="Unassembled WGS sequence"/>
</dbReference>
<sequence>MGRSPRILLSIASTALIGWTAAALIQGNTDISQQNTLNVDVCVIGGGAAGTYSAIKSKDLNKTVVVVEQQDRLGGHTTTYVDPVSNTSIELGVAEYEDTSIVREWFARFKVPLYQYNITIPGVTSEYMDFHSGQIATPEQGDLFGAWDAFQTQVARYPFLDYSLDSVPFLVPADLLLPFGQFITKYNLQDAVPYFSLYGEAWGNFVTLPTLLAIKYFPPSFFNPATLYSGAPGALASKDNSLIYEKATKELEPNAPLSSTVLSMDRSAAGLVKITVQTPSGKKLICAKKLISTIAPLIDNLKGFDLNETESPIFNKFRGHSWYLGLVNTSGVPDNVTLINYGINNTNNFNIPVLPGVYDIFATVVPGLHFFSFGGNDSQPSFTQSQVKTNLQDTLTRLRATGSIPGSSEAAKAFNIIDFSSHTPYEVYVSSEQIAKGFYNKLFALQGQRNTYWTGAAFVTHNSAAIWNYTDQLVTKMWSEGQSTTALSLS</sequence>
<feature type="chain" id="PRO_5041250753" evidence="1">
    <location>
        <begin position="23"/>
        <end position="490"/>
    </location>
</feature>
<dbReference type="Gene3D" id="3.30.70.1990">
    <property type="match status" value="1"/>
</dbReference>
<dbReference type="Gene3D" id="1.10.405.20">
    <property type="match status" value="1"/>
</dbReference>